<dbReference type="InterPro" id="IPR004843">
    <property type="entry name" value="Calcineurin-like_PHP"/>
</dbReference>
<evidence type="ECO:0000256" key="2">
    <source>
        <dbReference type="ARBA" id="ARBA00022801"/>
    </source>
</evidence>
<sequence length="515" mass="57800">MQPCTCNDNAAVQLQVTLNNKGVKAHTGGLQVDAGIVDQTVRKIRLPRNTDRTVSSGSYWAYGSWGRVFRTDWAYPAHDAYAIECYQRLVSRRKELYFDVDQLAELMPKEAVILSHSPAAAAGQVEIDVRTENKKHSRDKHAPGNTSLTRLSTVYQRYRVPSSSCIVGSGTFNFTCIIRINVRYETITPGQPAPEVCFITIGDWGDARKSQKQVAAMVGNLAEYRMVKFMMSTGDNFYPAGVLSTADPQWISTFEVPFSAQSLTNIRWFISLGNHDQWGYMPQKQYAEDHPRWYLPDYSYSESIPLYQDAKKESNETLELAVLNSAGRELPSQVVSADQFFLTQDARHGAEKDTSRHWRLVLNHEPIYSGGLHGLIPERNELVKSNIQPSLRQHMVHAYFNGDDHFLEIHRNFGTDFFTSGGGCGSDSYSTTLRPTTKWNMFTDFISKDGPGAIEGVVDGASKRASSKGAMLHCVKGGEMKTYVVDEEGTVMHTYVTLYDVEPTEFDMEIIEANS</sequence>
<dbReference type="InterPro" id="IPR051558">
    <property type="entry name" value="Metallophosphoesterase_PAP"/>
</dbReference>
<dbReference type="InterPro" id="IPR029052">
    <property type="entry name" value="Metallo-depent_PP-like"/>
</dbReference>
<dbReference type="EMBL" id="CYKH01001862">
    <property type="protein sequence ID" value="CUG90757.1"/>
    <property type="molecule type" value="Genomic_DNA"/>
</dbReference>
<feature type="domain" description="Calcineurin-like phosphoesterase" evidence="3">
    <location>
        <begin position="201"/>
        <end position="405"/>
    </location>
</feature>
<reference evidence="5" key="1">
    <citation type="submission" date="2015-09" db="EMBL/GenBank/DDBJ databases">
        <authorList>
            <consortium name="Pathogen Informatics"/>
        </authorList>
    </citation>
    <scope>NUCLEOTIDE SEQUENCE [LARGE SCALE GENOMIC DNA]</scope>
    <source>
        <strain evidence="5">Lake Konstanz</strain>
    </source>
</reference>
<keyword evidence="1" id="KW-0732">Signal</keyword>
<dbReference type="SUPFAM" id="SSF56300">
    <property type="entry name" value="Metallo-dependent phosphatases"/>
    <property type="match status" value="1"/>
</dbReference>
<evidence type="ECO:0000313" key="5">
    <source>
        <dbReference type="Proteomes" id="UP000051952"/>
    </source>
</evidence>
<dbReference type="Proteomes" id="UP000051952">
    <property type="component" value="Unassembled WGS sequence"/>
</dbReference>
<dbReference type="AlphaFoldDB" id="A0A0S4JGS0"/>
<protein>
    <submittedName>
        <fullName evidence="4">Acid phosphatase, putative</fullName>
    </submittedName>
</protein>
<dbReference type="Gene3D" id="3.60.21.10">
    <property type="match status" value="1"/>
</dbReference>
<keyword evidence="2" id="KW-0378">Hydrolase</keyword>
<evidence type="ECO:0000259" key="3">
    <source>
        <dbReference type="Pfam" id="PF00149"/>
    </source>
</evidence>
<dbReference type="Pfam" id="PF00149">
    <property type="entry name" value="Metallophos"/>
    <property type="match status" value="1"/>
</dbReference>
<accession>A0A0S4JGS0</accession>
<dbReference type="VEuPathDB" id="TriTrypDB:BSAL_28645"/>
<dbReference type="OrthoDB" id="411211at2759"/>
<evidence type="ECO:0000313" key="4">
    <source>
        <dbReference type="EMBL" id="CUG90757.1"/>
    </source>
</evidence>
<keyword evidence="5" id="KW-1185">Reference proteome</keyword>
<evidence type="ECO:0000256" key="1">
    <source>
        <dbReference type="ARBA" id="ARBA00022729"/>
    </source>
</evidence>
<gene>
    <name evidence="4" type="ORF">BSAL_28645</name>
</gene>
<dbReference type="PANTHER" id="PTHR10161">
    <property type="entry name" value="TARTRATE-RESISTANT ACID PHOSPHATASE TYPE 5"/>
    <property type="match status" value="1"/>
</dbReference>
<dbReference type="GO" id="GO:0016787">
    <property type="term" value="F:hydrolase activity"/>
    <property type="evidence" value="ECO:0007669"/>
    <property type="project" value="UniProtKB-KW"/>
</dbReference>
<dbReference type="PANTHER" id="PTHR10161:SF14">
    <property type="entry name" value="TARTRATE-RESISTANT ACID PHOSPHATASE TYPE 5"/>
    <property type="match status" value="1"/>
</dbReference>
<proteinExistence type="predicted"/>
<name>A0A0S4JGS0_BODSA</name>
<organism evidence="4 5">
    <name type="scientific">Bodo saltans</name>
    <name type="common">Flagellated protozoan</name>
    <dbReference type="NCBI Taxonomy" id="75058"/>
    <lineage>
        <taxon>Eukaryota</taxon>
        <taxon>Discoba</taxon>
        <taxon>Euglenozoa</taxon>
        <taxon>Kinetoplastea</taxon>
        <taxon>Metakinetoplastina</taxon>
        <taxon>Eubodonida</taxon>
        <taxon>Bodonidae</taxon>
        <taxon>Bodo</taxon>
    </lineage>
</organism>